<dbReference type="OrthoDB" id="1551443at2"/>
<dbReference type="InterPro" id="IPR025332">
    <property type="entry name" value="DUF4238"/>
</dbReference>
<dbReference type="Proteomes" id="UP000198634">
    <property type="component" value="Unassembled WGS sequence"/>
</dbReference>
<gene>
    <name evidence="1" type="ORF">SAMN04488092_11392</name>
</gene>
<dbReference type="AlphaFoldDB" id="A0A1H9IZX9"/>
<evidence type="ECO:0008006" key="3">
    <source>
        <dbReference type="Google" id="ProtNLM"/>
    </source>
</evidence>
<proteinExistence type="predicted"/>
<reference evidence="1 2" key="1">
    <citation type="submission" date="2016-10" db="EMBL/GenBank/DDBJ databases">
        <authorList>
            <person name="de Groot N.N."/>
        </authorList>
    </citation>
    <scope>NUCLEOTIDE SEQUENCE [LARGE SCALE GENOMIC DNA]</scope>
    <source>
        <strain evidence="1 2">DSM 22007</strain>
    </source>
</reference>
<dbReference type="Pfam" id="PF14022">
    <property type="entry name" value="DUF4238"/>
    <property type="match status" value="1"/>
</dbReference>
<dbReference type="RefSeq" id="WP_090270733.1">
    <property type="nucleotide sequence ID" value="NZ_FOEP01000013.1"/>
</dbReference>
<protein>
    <recommendedName>
        <fullName evidence="3">DUF4238 domain-containing protein</fullName>
    </recommendedName>
</protein>
<sequence>MSNDEYKHNHYVPEWYQKRFLPEGQSKQFYLDLRPETMTQGGHTYTRRDLLHWGPRQCFAQDDLYTTKWGESENRDIEKFFFGRFDTEGPSAVQFWSDFEFNGTADDAFSTLVPYMSVQKLRTPKGLGWLHTLQGGSDKNATLHRLQKLQNIFCNIWGEAVWQIADARNSPTKFIISDHPVVAYNRECFPVSKWCRGFNDPDIRFAATHTYFPLSPDKILILTNLSWARDPFQNPLKLRPNPQYFRQAAMFSMLDIQHHRYLTEEEVLEINYVTKKSAFRYIAAPRKEWLYPERHLRSTHWRKLGDGYLLMPEPRHLYGGGTMYAGFTGGGSESWSEYGHKPWDEGYEDKERDDREWDAMDRFKAEWSATYGPEYRGVLIDHGFPKQKIRWGTGDEYYQSDCVRDRETLRRPGEKARRRRLQRRR</sequence>
<dbReference type="EMBL" id="FOEP01000013">
    <property type="protein sequence ID" value="SEQ80106.1"/>
    <property type="molecule type" value="Genomic_DNA"/>
</dbReference>
<organism evidence="1 2">
    <name type="scientific">Thalassovita taeanensis</name>
    <dbReference type="NCBI Taxonomy" id="657014"/>
    <lineage>
        <taxon>Bacteria</taxon>
        <taxon>Pseudomonadati</taxon>
        <taxon>Pseudomonadota</taxon>
        <taxon>Alphaproteobacteria</taxon>
        <taxon>Rhodobacterales</taxon>
        <taxon>Roseobacteraceae</taxon>
        <taxon>Thalassovita</taxon>
    </lineage>
</organism>
<name>A0A1H9IZX9_9RHOB</name>
<keyword evidence="2" id="KW-1185">Reference proteome</keyword>
<evidence type="ECO:0000313" key="1">
    <source>
        <dbReference type="EMBL" id="SEQ80106.1"/>
    </source>
</evidence>
<accession>A0A1H9IZX9</accession>
<evidence type="ECO:0000313" key="2">
    <source>
        <dbReference type="Proteomes" id="UP000198634"/>
    </source>
</evidence>